<evidence type="ECO:0008006" key="4">
    <source>
        <dbReference type="Google" id="ProtNLM"/>
    </source>
</evidence>
<evidence type="ECO:0000313" key="2">
    <source>
        <dbReference type="EMBL" id="TYK66008.1"/>
    </source>
</evidence>
<dbReference type="EMBL" id="PJAI02000006">
    <property type="protein sequence ID" value="TYK66008.1"/>
    <property type="molecule type" value="Genomic_DNA"/>
</dbReference>
<dbReference type="RefSeq" id="WP_101345427.1">
    <property type="nucleotide sequence ID" value="NZ_PJAI02000006.1"/>
</dbReference>
<evidence type="ECO:0000313" key="3">
    <source>
        <dbReference type="Proteomes" id="UP000815846"/>
    </source>
</evidence>
<feature type="chain" id="PRO_5047272098" description="DUF1570 domain-containing protein" evidence="1">
    <location>
        <begin position="17"/>
        <end position="385"/>
    </location>
</feature>
<reference evidence="2 3" key="1">
    <citation type="submission" date="2019-08" db="EMBL/GenBank/DDBJ databases">
        <title>Microbe sample from Colwellia echini.</title>
        <authorList>
            <person name="Christiansen L."/>
            <person name="Pathiraja D."/>
            <person name="Schultz-Johansen M."/>
            <person name="Choi I.-G."/>
            <person name="Stougaard P."/>
        </authorList>
    </citation>
    <scope>NUCLEOTIDE SEQUENCE [LARGE SCALE GENOMIC DNA]</scope>
    <source>
        <strain evidence="2 3">A3</strain>
    </source>
</reference>
<dbReference type="Proteomes" id="UP000815846">
    <property type="component" value="Unassembled WGS sequence"/>
</dbReference>
<protein>
    <recommendedName>
        <fullName evidence="4">DUF1570 domain-containing protein</fullName>
    </recommendedName>
</protein>
<keyword evidence="1" id="KW-0732">Signal</keyword>
<feature type="signal peptide" evidence="1">
    <location>
        <begin position="1"/>
        <end position="16"/>
    </location>
</feature>
<name>A0ABY3MXS2_9GAMM</name>
<organism evidence="2 3">
    <name type="scientific">Colwellia echini</name>
    <dbReference type="NCBI Taxonomy" id="1982103"/>
    <lineage>
        <taxon>Bacteria</taxon>
        <taxon>Pseudomonadati</taxon>
        <taxon>Pseudomonadota</taxon>
        <taxon>Gammaproteobacteria</taxon>
        <taxon>Alteromonadales</taxon>
        <taxon>Colwelliaceae</taxon>
        <taxon>Colwellia</taxon>
    </lineage>
</organism>
<dbReference type="PROSITE" id="PS51257">
    <property type="entry name" value="PROKAR_LIPOPROTEIN"/>
    <property type="match status" value="1"/>
</dbReference>
<sequence>MIRKILFILLTGLACAASLILANHFAEEKLNLQPKVAQSIRWFESLFLNIQEVDVVVIKALENKQENPQPNGNSADDTGQNYSHAEVGNRPVCVDTSLGEVKYKKVGNIYTWTDDNGIYHVSDKAPDEGQFELLSYAGEKVFDYFNLDLNTESLPYDFNQNLTVRLNKVFELYGQLLDRDSLKKVDIKLHVYQSKTAFNQIKKQHNMSTADNINGFYSHSNNKAYLLFRSNKRTMRTAAHEATHAINRAIIGYTPRWLNEGLAEYSEFIHVVGNSAKVYPNSDWTKKNVISKDPLPLNTLFSATSSQWDSDLRQRLYATSWAFIYYMMEHPKRKSVLAKLIKIEQQNLCNVTPLNEVEEKLGVRLNILQNQFSRWARSKLRRQSI</sequence>
<accession>A0ABY3MXS2</accession>
<comment type="caution">
    <text evidence="2">The sequence shown here is derived from an EMBL/GenBank/DDBJ whole genome shotgun (WGS) entry which is preliminary data.</text>
</comment>
<gene>
    <name evidence="2" type="ORF">CWS31_006970</name>
</gene>
<keyword evidence="3" id="KW-1185">Reference proteome</keyword>
<evidence type="ECO:0000256" key="1">
    <source>
        <dbReference type="SAM" id="SignalP"/>
    </source>
</evidence>
<proteinExistence type="predicted"/>